<evidence type="ECO:0000313" key="3">
    <source>
        <dbReference type="Proteomes" id="UP001233172"/>
    </source>
</evidence>
<name>A0AAD8B7X9_BIOPF</name>
<reference evidence="2" key="1">
    <citation type="journal article" date="2023" name="PLoS Negl. Trop. Dis.">
        <title>A genome sequence for Biomphalaria pfeifferi, the major vector snail for the human-infecting parasite Schistosoma mansoni.</title>
        <authorList>
            <person name="Bu L."/>
            <person name="Lu L."/>
            <person name="Laidemitt M.R."/>
            <person name="Zhang S.M."/>
            <person name="Mutuku M."/>
            <person name="Mkoji G."/>
            <person name="Steinauer M."/>
            <person name="Loker E.S."/>
        </authorList>
    </citation>
    <scope>NUCLEOTIDE SEQUENCE</scope>
    <source>
        <strain evidence="2">KasaAsao</strain>
    </source>
</reference>
<reference evidence="2" key="2">
    <citation type="submission" date="2023-04" db="EMBL/GenBank/DDBJ databases">
        <authorList>
            <person name="Bu L."/>
            <person name="Lu L."/>
            <person name="Laidemitt M.R."/>
            <person name="Zhang S.M."/>
            <person name="Mutuku M."/>
            <person name="Mkoji G."/>
            <person name="Steinauer M."/>
            <person name="Loker E.S."/>
        </authorList>
    </citation>
    <scope>NUCLEOTIDE SEQUENCE</scope>
    <source>
        <strain evidence="2">KasaAsao</strain>
        <tissue evidence="2">Whole Snail</tissue>
    </source>
</reference>
<protein>
    <submittedName>
        <fullName evidence="2">Uncharacterized protein</fullName>
    </submittedName>
</protein>
<dbReference type="EMBL" id="JASAOG010000123">
    <property type="protein sequence ID" value="KAK0049707.1"/>
    <property type="molecule type" value="Genomic_DNA"/>
</dbReference>
<gene>
    <name evidence="2" type="ORF">Bpfe_020892</name>
</gene>
<keyword evidence="3" id="KW-1185">Reference proteome</keyword>
<organism evidence="2 3">
    <name type="scientific">Biomphalaria pfeifferi</name>
    <name type="common">Bloodfluke planorb</name>
    <name type="synonym">Freshwater snail</name>
    <dbReference type="NCBI Taxonomy" id="112525"/>
    <lineage>
        <taxon>Eukaryota</taxon>
        <taxon>Metazoa</taxon>
        <taxon>Spiralia</taxon>
        <taxon>Lophotrochozoa</taxon>
        <taxon>Mollusca</taxon>
        <taxon>Gastropoda</taxon>
        <taxon>Heterobranchia</taxon>
        <taxon>Euthyneura</taxon>
        <taxon>Panpulmonata</taxon>
        <taxon>Hygrophila</taxon>
        <taxon>Lymnaeoidea</taxon>
        <taxon>Planorbidae</taxon>
        <taxon>Biomphalaria</taxon>
    </lineage>
</organism>
<feature type="transmembrane region" description="Helical" evidence="1">
    <location>
        <begin position="44"/>
        <end position="62"/>
    </location>
</feature>
<comment type="caution">
    <text evidence="2">The sequence shown here is derived from an EMBL/GenBank/DDBJ whole genome shotgun (WGS) entry which is preliminary data.</text>
</comment>
<accession>A0AAD8B7X9</accession>
<dbReference type="AlphaFoldDB" id="A0AAD8B7X9"/>
<dbReference type="Proteomes" id="UP001233172">
    <property type="component" value="Unassembled WGS sequence"/>
</dbReference>
<evidence type="ECO:0000256" key="1">
    <source>
        <dbReference type="SAM" id="Phobius"/>
    </source>
</evidence>
<sequence>PVAATHTDNIWFLFSPGLTVIHLNSWTVPGGRSTSLRPVAVEHLVQLFYIWNQLLASIAVFLKSIRLYKP</sequence>
<feature type="non-terminal residue" evidence="2">
    <location>
        <position position="1"/>
    </location>
</feature>
<evidence type="ECO:0000313" key="2">
    <source>
        <dbReference type="EMBL" id="KAK0049707.1"/>
    </source>
</evidence>
<keyword evidence="1" id="KW-0812">Transmembrane</keyword>
<keyword evidence="1" id="KW-0472">Membrane</keyword>
<proteinExistence type="predicted"/>
<keyword evidence="1" id="KW-1133">Transmembrane helix</keyword>